<reference evidence="1" key="1">
    <citation type="submission" date="2014-05" db="EMBL/GenBank/DDBJ databases">
        <title>The transcriptome of the halophilic microalga Tetraselmis sp. GSL018 isolated from the Great Salt Lake, Utah.</title>
        <authorList>
            <person name="Jinkerson R.E."/>
            <person name="D'Adamo S."/>
            <person name="Posewitz M.C."/>
        </authorList>
    </citation>
    <scope>NUCLEOTIDE SEQUENCE</scope>
    <source>
        <strain evidence="1">GSL018</strain>
    </source>
</reference>
<dbReference type="AlphaFoldDB" id="A0A061RNF0"/>
<evidence type="ECO:0000313" key="1">
    <source>
        <dbReference type="EMBL" id="JAC73503.1"/>
    </source>
</evidence>
<accession>A0A061RNF0</accession>
<feature type="non-terminal residue" evidence="1">
    <location>
        <position position="1"/>
    </location>
</feature>
<protein>
    <submittedName>
        <fullName evidence="1">Uncharacterized protein</fullName>
    </submittedName>
</protein>
<name>A0A061RNF0_9CHLO</name>
<gene>
    <name evidence="1" type="ORF">TSPGSL018_28743</name>
</gene>
<sequence>YTCCRPIEYVDSAKQTVFQNSISCQIRSQLSFHQVTAGRSSQGN</sequence>
<dbReference type="EMBL" id="GBEZ01012378">
    <property type="protein sequence ID" value="JAC73503.1"/>
    <property type="molecule type" value="Transcribed_RNA"/>
</dbReference>
<proteinExistence type="predicted"/>
<organism evidence="1">
    <name type="scientific">Tetraselmis sp. GSL018</name>
    <dbReference type="NCBI Taxonomy" id="582737"/>
    <lineage>
        <taxon>Eukaryota</taxon>
        <taxon>Viridiplantae</taxon>
        <taxon>Chlorophyta</taxon>
        <taxon>core chlorophytes</taxon>
        <taxon>Chlorodendrophyceae</taxon>
        <taxon>Chlorodendrales</taxon>
        <taxon>Chlorodendraceae</taxon>
        <taxon>Tetraselmis</taxon>
    </lineage>
</organism>